<feature type="signal peptide" evidence="14">
    <location>
        <begin position="1"/>
        <end position="38"/>
    </location>
</feature>
<dbReference type="InterPro" id="IPR000157">
    <property type="entry name" value="TIR_dom"/>
</dbReference>
<dbReference type="GO" id="GO:0005886">
    <property type="term" value="C:plasma membrane"/>
    <property type="evidence" value="ECO:0007669"/>
    <property type="project" value="UniProtKB-SubCell"/>
</dbReference>
<dbReference type="GO" id="GO:0007165">
    <property type="term" value="P:signal transduction"/>
    <property type="evidence" value="ECO:0007669"/>
    <property type="project" value="InterPro"/>
</dbReference>
<dbReference type="PRINTS" id="PR00019">
    <property type="entry name" value="LEURICHRPT"/>
</dbReference>
<proteinExistence type="inferred from homology"/>
<feature type="chain" id="PRO_5012280474" evidence="14">
    <location>
        <begin position="39"/>
        <end position="1251"/>
    </location>
</feature>
<keyword evidence="4" id="KW-1003">Cell membrane</keyword>
<dbReference type="FunFam" id="3.80.10.10:FF:001438">
    <property type="entry name" value="Uncharacterized protein"/>
    <property type="match status" value="1"/>
</dbReference>
<sequence>MLLHRQSGLFPRTSAAGSCMTCWGRLSLLRTLLWCTMAAMVMTVVADPARGQSVARVDYPYACPEECQCQTTLRNGVVVECALLSIGLWSDFRAIQSNFTQGLIIQCDARHLDSKLLEGAFTHLTDLETLSLVDCAFTKVPRDAFLGLHRLKSLTVSTRTAANQLELEEGSLRRLSNLESLDLQRSNLQRLPEGELCALTKLKTLSLQGNALASIAHLGTSAGCLGNLEKAFFDGNSLRNMDKNIGDYLGPNLKVLSLSRNKLDSFSDDSFSRLKQLTDLDLSVNHIESISDGLWQHQANLERLSLFGNQVKSLPVNAFVMLAHLRELNLSQNVLTNQWITGDLFRSLQMLQWLDVSANQLTHIDRAMLRNLLNLVKFHAGQNRIEWIEPQAFTYQHKLELLDLAQNLLPSLEDEALDGLFALTALNLSTNQLKGLTENTLADSKKLTVLDVCNNQIQQLNPAALLSVRSLQILRLCKNQLTSLQPSLLRHLSDLQTLDISENRLKALEPETLTNKPNLRLLILSNNDLTELRETVSDKPLLRLEELQLDGNLLQSVGNWTAGRFTNLLRLNVSNNQITQLSLADLPRSLLHLDGHANSILQLASSSAGGSGLEGLQLRQLDLSNNQLSALAPKDLPASLQTLNLADNRIGTIERYTFYNKPRLSAVNLMRNRLQSLDDYALRISPVEPGDQLPQFSVGQNPFLCDCQMVYLKKVNSNNFLRWYPLLADLEQLECRDQRTKSTRRLLEVPEEAFLCPYTEQCFSTCHCCDFGACDCKMTCPDNCTCYHDQKWDKNIIDCSTQQLTSIPMMLPMDATDVYLDGNVLPSMPEHALIGRTRMQALYLNNSQIQRIDNHTFNGLSHLKVLHLHHNQITVLRGHEFDQLVNLEVLDLSWNDIHSIHPATFSQLTKLRVLNIAGNQLDSLVALPLPPSLTTIQLFLANNLWECWCNDDREALLTDWLVRHSGKILDIHHLHCYDRSQYPALLRDMKKPRERCSSSTANSDTPLTGHTSRVPVSAESNDSFMIMVGVILGCVCFVVILAIALILRYRYEIQVRFYSRFRMRLCSSMSQDEDEECEYGYEKMFDAFISYSDQDEHLVLGELAPRLEYGVPKYKLFLHSRDYPLGTRTPDSVIQGVQMSKRTILFLSENYLKREWSKLDFKTAHQQVFKDKRNKIIIVLLGDIQMKDLDVDLRIYLKQNPCLHWGEKLFWKKLYYALPDPEPVLENHYSHTLSSNTLRNGHIYSYPITDL</sequence>
<protein>
    <submittedName>
        <fullName evidence="16">Protein toll</fullName>
    </submittedName>
</protein>
<evidence type="ECO:0000256" key="5">
    <source>
        <dbReference type="ARBA" id="ARBA00022614"/>
    </source>
</evidence>
<keyword evidence="9 13" id="KW-1133">Transmembrane helix</keyword>
<dbReference type="PROSITE" id="PS50104">
    <property type="entry name" value="TIR"/>
    <property type="match status" value="1"/>
</dbReference>
<evidence type="ECO:0000256" key="9">
    <source>
        <dbReference type="ARBA" id="ARBA00022989"/>
    </source>
</evidence>
<gene>
    <name evidence="16" type="ORF">BV898_10174</name>
</gene>
<keyword evidence="5" id="KW-0433">Leucine-rich repeat</keyword>
<dbReference type="EMBL" id="MTYJ01000085">
    <property type="protein sequence ID" value="OQV15701.1"/>
    <property type="molecule type" value="Genomic_DNA"/>
</dbReference>
<evidence type="ECO:0000256" key="8">
    <source>
        <dbReference type="ARBA" id="ARBA00022737"/>
    </source>
</evidence>
<comment type="subcellular location">
    <subcellularLocation>
        <location evidence="2">Cell membrane</location>
    </subcellularLocation>
    <subcellularLocation>
        <location evidence="1">Membrane</location>
        <topology evidence="1">Single-pass membrane protein</topology>
    </subcellularLocation>
</comment>
<dbReference type="PANTHER" id="PTHR24365:SF541">
    <property type="entry name" value="PROTEIN TOLL-RELATED"/>
    <property type="match status" value="1"/>
</dbReference>
<evidence type="ECO:0000256" key="3">
    <source>
        <dbReference type="ARBA" id="ARBA00009634"/>
    </source>
</evidence>
<organism evidence="16 17">
    <name type="scientific">Hypsibius exemplaris</name>
    <name type="common">Freshwater tardigrade</name>
    <dbReference type="NCBI Taxonomy" id="2072580"/>
    <lineage>
        <taxon>Eukaryota</taxon>
        <taxon>Metazoa</taxon>
        <taxon>Ecdysozoa</taxon>
        <taxon>Tardigrada</taxon>
        <taxon>Eutardigrada</taxon>
        <taxon>Parachela</taxon>
        <taxon>Hypsibioidea</taxon>
        <taxon>Hypsibiidae</taxon>
        <taxon>Hypsibius</taxon>
    </lineage>
</organism>
<dbReference type="FunFam" id="3.40.50.10140:FF:000021">
    <property type="entry name" value="Toll receptor 13"/>
    <property type="match status" value="1"/>
</dbReference>
<evidence type="ECO:0000259" key="15">
    <source>
        <dbReference type="PROSITE" id="PS50104"/>
    </source>
</evidence>
<keyword evidence="10 13" id="KW-0472">Membrane</keyword>
<evidence type="ECO:0000313" key="16">
    <source>
        <dbReference type="EMBL" id="OQV15701.1"/>
    </source>
</evidence>
<feature type="transmembrane region" description="Helical" evidence="13">
    <location>
        <begin position="1024"/>
        <end position="1047"/>
    </location>
</feature>
<name>A0A1W0WKF3_HYPEX</name>
<dbReference type="GO" id="GO:0038023">
    <property type="term" value="F:signaling receptor activity"/>
    <property type="evidence" value="ECO:0007669"/>
    <property type="project" value="TreeGrafter"/>
</dbReference>
<evidence type="ECO:0000256" key="13">
    <source>
        <dbReference type="SAM" id="Phobius"/>
    </source>
</evidence>
<dbReference type="InterPro" id="IPR032675">
    <property type="entry name" value="LRR_dom_sf"/>
</dbReference>
<dbReference type="AlphaFoldDB" id="A0A1W0WKF3"/>
<evidence type="ECO:0000256" key="4">
    <source>
        <dbReference type="ARBA" id="ARBA00022475"/>
    </source>
</evidence>
<evidence type="ECO:0000256" key="12">
    <source>
        <dbReference type="ARBA" id="ARBA00023180"/>
    </source>
</evidence>
<comment type="caution">
    <text evidence="16">The sequence shown here is derived from an EMBL/GenBank/DDBJ whole genome shotgun (WGS) entry which is preliminary data.</text>
</comment>
<dbReference type="PANTHER" id="PTHR24365">
    <property type="entry name" value="TOLL-LIKE RECEPTOR"/>
    <property type="match status" value="1"/>
</dbReference>
<keyword evidence="11" id="KW-0675">Receptor</keyword>
<keyword evidence="8" id="KW-0677">Repeat</keyword>
<dbReference type="InterPro" id="IPR003591">
    <property type="entry name" value="Leu-rich_rpt_typical-subtyp"/>
</dbReference>
<dbReference type="Pfam" id="PF13855">
    <property type="entry name" value="LRR_8"/>
    <property type="match status" value="5"/>
</dbReference>
<dbReference type="SUPFAM" id="SSF52200">
    <property type="entry name" value="Toll/Interleukin receptor TIR domain"/>
    <property type="match status" value="1"/>
</dbReference>
<dbReference type="SMART" id="SM00365">
    <property type="entry name" value="LRR_SD22"/>
    <property type="match status" value="11"/>
</dbReference>
<evidence type="ECO:0000256" key="6">
    <source>
        <dbReference type="ARBA" id="ARBA00022692"/>
    </source>
</evidence>
<dbReference type="InterPro" id="IPR001611">
    <property type="entry name" value="Leu-rich_rpt"/>
</dbReference>
<dbReference type="SMART" id="SM00013">
    <property type="entry name" value="LRRNT"/>
    <property type="match status" value="1"/>
</dbReference>
<dbReference type="InterPro" id="IPR035897">
    <property type="entry name" value="Toll_tir_struct_dom_sf"/>
</dbReference>
<accession>A0A1W0WKF3</accession>
<dbReference type="SMART" id="SM00364">
    <property type="entry name" value="LRR_BAC"/>
    <property type="match status" value="9"/>
</dbReference>
<evidence type="ECO:0000256" key="10">
    <source>
        <dbReference type="ARBA" id="ARBA00023136"/>
    </source>
</evidence>
<evidence type="ECO:0000256" key="1">
    <source>
        <dbReference type="ARBA" id="ARBA00004167"/>
    </source>
</evidence>
<dbReference type="SUPFAM" id="SSF52058">
    <property type="entry name" value="L domain-like"/>
    <property type="match status" value="3"/>
</dbReference>
<keyword evidence="12" id="KW-0325">Glycoprotein</keyword>
<dbReference type="Proteomes" id="UP000192578">
    <property type="component" value="Unassembled WGS sequence"/>
</dbReference>
<evidence type="ECO:0000256" key="11">
    <source>
        <dbReference type="ARBA" id="ARBA00023170"/>
    </source>
</evidence>
<dbReference type="Pfam" id="PF00560">
    <property type="entry name" value="LRR_1"/>
    <property type="match status" value="1"/>
</dbReference>
<evidence type="ECO:0000256" key="14">
    <source>
        <dbReference type="SAM" id="SignalP"/>
    </source>
</evidence>
<reference evidence="17" key="1">
    <citation type="submission" date="2017-01" db="EMBL/GenBank/DDBJ databases">
        <title>Comparative genomics of anhydrobiosis in the tardigrade Hypsibius dujardini.</title>
        <authorList>
            <person name="Yoshida Y."/>
            <person name="Koutsovoulos G."/>
            <person name="Laetsch D."/>
            <person name="Stevens L."/>
            <person name="Kumar S."/>
            <person name="Horikawa D."/>
            <person name="Ishino K."/>
            <person name="Komine S."/>
            <person name="Tomita M."/>
            <person name="Blaxter M."/>
            <person name="Arakawa K."/>
        </authorList>
    </citation>
    <scope>NUCLEOTIDE SEQUENCE [LARGE SCALE GENOMIC DNA]</scope>
    <source>
        <strain evidence="17">Z151</strain>
    </source>
</reference>
<dbReference type="Gene3D" id="3.80.10.10">
    <property type="entry name" value="Ribonuclease Inhibitor"/>
    <property type="match status" value="5"/>
</dbReference>
<dbReference type="OrthoDB" id="2015831at2759"/>
<dbReference type="SMART" id="SM00255">
    <property type="entry name" value="TIR"/>
    <property type="match status" value="1"/>
</dbReference>
<evidence type="ECO:0000256" key="7">
    <source>
        <dbReference type="ARBA" id="ARBA00022729"/>
    </source>
</evidence>
<keyword evidence="7 14" id="KW-0732">Signal</keyword>
<keyword evidence="6 13" id="KW-0812">Transmembrane</keyword>
<dbReference type="SMART" id="SM00369">
    <property type="entry name" value="LRR_TYP"/>
    <property type="match status" value="24"/>
</dbReference>
<feature type="domain" description="TIR" evidence="15">
    <location>
        <begin position="1083"/>
        <end position="1218"/>
    </location>
</feature>
<dbReference type="Gene3D" id="3.40.50.10140">
    <property type="entry name" value="Toll/interleukin-1 receptor homology (TIR) domain"/>
    <property type="match status" value="1"/>
</dbReference>
<keyword evidence="17" id="KW-1185">Reference proteome</keyword>
<evidence type="ECO:0000256" key="2">
    <source>
        <dbReference type="ARBA" id="ARBA00004236"/>
    </source>
</evidence>
<evidence type="ECO:0000313" key="17">
    <source>
        <dbReference type="Proteomes" id="UP000192578"/>
    </source>
</evidence>
<dbReference type="Pfam" id="PF13676">
    <property type="entry name" value="TIR_2"/>
    <property type="match status" value="1"/>
</dbReference>
<dbReference type="PROSITE" id="PS51450">
    <property type="entry name" value="LRR"/>
    <property type="match status" value="8"/>
</dbReference>
<comment type="similarity">
    <text evidence="3">Belongs to the Toll-like receptor family.</text>
</comment>
<dbReference type="InterPro" id="IPR000372">
    <property type="entry name" value="LRRNT"/>
</dbReference>
<dbReference type="FunFam" id="3.80.10.10:FF:001164">
    <property type="entry name" value="GH01279p"/>
    <property type="match status" value="1"/>
</dbReference>